<evidence type="ECO:0000256" key="8">
    <source>
        <dbReference type="SAM" id="MobiDB-lite"/>
    </source>
</evidence>
<dbReference type="AlphaFoldDB" id="A0A1E3NM20"/>
<proteinExistence type="predicted"/>
<dbReference type="SMART" id="SM00249">
    <property type="entry name" value="PHD"/>
    <property type="match status" value="1"/>
</dbReference>
<dbReference type="EMBL" id="KV454002">
    <property type="protein sequence ID" value="ODQ47116.1"/>
    <property type="molecule type" value="Genomic_DNA"/>
</dbReference>
<feature type="compositionally biased region" description="Basic and acidic residues" evidence="8">
    <location>
        <begin position="834"/>
        <end position="855"/>
    </location>
</feature>
<keyword evidence="13" id="KW-1185">Reference proteome</keyword>
<dbReference type="InterPro" id="IPR003347">
    <property type="entry name" value="JmjC_dom"/>
</dbReference>
<dbReference type="PROSITE" id="PS51183">
    <property type="entry name" value="JMJN"/>
    <property type="match status" value="1"/>
</dbReference>
<evidence type="ECO:0000313" key="13">
    <source>
        <dbReference type="Proteomes" id="UP000094455"/>
    </source>
</evidence>
<sequence length="953" mass="107686">MGNMGNMDDTVIGLRSVPELRPSAEEFVHPIRYLSQPEVAEMGEKYGILKVVPPAEWRPRFSLDWDTFKFHTRIQRLHELNLRNRSRACFVEGFNCFLLSLGEDPLETTEDLCLGVSDEFPLRPAQLRRTHLNGWMELKDGSRVHVHDIFISREYRRWFYRVHDTDKELLKRLTTYSKRLLSMLGLAEGSPSEAGAEPSSLAVPAEVSHTTLRRLMVSPAALLAQPANLKRLQRMKSRMAKSDGGSRKRRHISEEDPLTPPAEKPQQFKADGDTRPTRTMRTTRTTPTTKPFFPLTPEIVSPEALDETCVVCHSSDSPETTLLCDGCSRAFHMRCLPVPLERVPKYDWFCGGCLAGSTGIYSDYGFEEEFENRFSLNEFRKYCQEWEIEFLQLLRSGELGAELKLKPEETMNQLSETTIEKVFWYLTNGKMRIPSGLDSMKIRYGADIHSSVPGELSGFPSADNPRMQEEDREYIQSEWNLTRLPFAQGSLLEYVCGSMSGGSGEAGKEQISGMSIPWLYVGGPLSTFCWHKEDHYTLSANYSHLGAPKKWYGVPAKDCGAFEEIISGIAPEYEAKQRDLMHQLVSMVSPDELRRTSAAGQRRLEIYETVQRPGEFIITFPKVYHSGFNYGFNVNEAVNFTLPLWVPYSVSAVDEYERVSKECVFETFALLRKILADLATDAGCAQWMRDTGVTRQATDDVRRWVSDKYHGEVRRFLGALEAPGLADALRGMKRVSLREYLDERPAAGGASGPGDSDEDEDEDEDAEGDEVDDKLCTDCKTRVHFQWVLVDLYADCLAQLPGAGAADAPLPTAGLGIRHRDVESEWRAIIERAEEQQQQQDRGHGDRPGDGDRLRRSSRRIQTKRLRPAAPTADEKERRELRGSLLALRRENAFFGTCVFCVRCFGLELRRLGPAERTRAVAAAVRVEEYTTAELRHAAELCTVAAAPPAQPM</sequence>
<dbReference type="SMART" id="SM00545">
    <property type="entry name" value="JmjN"/>
    <property type="match status" value="1"/>
</dbReference>
<dbReference type="GO" id="GO:0006355">
    <property type="term" value="P:regulation of DNA-templated transcription"/>
    <property type="evidence" value="ECO:0007669"/>
    <property type="project" value="TreeGrafter"/>
</dbReference>
<name>A0A1E3NM20_9ASCO</name>
<dbReference type="PROSITE" id="PS51184">
    <property type="entry name" value="JMJC"/>
    <property type="match status" value="1"/>
</dbReference>
<evidence type="ECO:0000256" key="2">
    <source>
        <dbReference type="ARBA" id="ARBA00022723"/>
    </source>
</evidence>
<reference evidence="12 13" key="1">
    <citation type="journal article" date="2016" name="Proc. Natl. Acad. Sci. U.S.A.">
        <title>Comparative genomics of biotechnologically important yeasts.</title>
        <authorList>
            <person name="Riley R."/>
            <person name="Haridas S."/>
            <person name="Wolfe K.H."/>
            <person name="Lopes M.R."/>
            <person name="Hittinger C.T."/>
            <person name="Goeker M."/>
            <person name="Salamov A.A."/>
            <person name="Wisecaver J.H."/>
            <person name="Long T.M."/>
            <person name="Calvey C.H."/>
            <person name="Aerts A.L."/>
            <person name="Barry K.W."/>
            <person name="Choi C."/>
            <person name="Clum A."/>
            <person name="Coughlan A.Y."/>
            <person name="Deshpande S."/>
            <person name="Douglass A.P."/>
            <person name="Hanson S.J."/>
            <person name="Klenk H.-P."/>
            <person name="LaButti K.M."/>
            <person name="Lapidus A."/>
            <person name="Lindquist E.A."/>
            <person name="Lipzen A.M."/>
            <person name="Meier-Kolthoff J.P."/>
            <person name="Ohm R.A."/>
            <person name="Otillar R.P."/>
            <person name="Pangilinan J.L."/>
            <person name="Peng Y."/>
            <person name="Rokas A."/>
            <person name="Rosa C.A."/>
            <person name="Scheuner C."/>
            <person name="Sibirny A.A."/>
            <person name="Slot J.C."/>
            <person name="Stielow J.B."/>
            <person name="Sun H."/>
            <person name="Kurtzman C.P."/>
            <person name="Blackwell M."/>
            <person name="Grigoriev I.V."/>
            <person name="Jeffries T.W."/>
        </authorList>
    </citation>
    <scope>NUCLEOTIDE SEQUENCE [LARGE SCALE GENOMIC DNA]</scope>
    <source>
        <strain evidence="12 13">NRRL Y-2026</strain>
    </source>
</reference>
<dbReference type="GO" id="GO:0000785">
    <property type="term" value="C:chromatin"/>
    <property type="evidence" value="ECO:0007669"/>
    <property type="project" value="TreeGrafter"/>
</dbReference>
<dbReference type="GO" id="GO:0034647">
    <property type="term" value="F:histone H3K4me/H3K4me2/H3K4me3 demethylase activity"/>
    <property type="evidence" value="ECO:0007669"/>
    <property type="project" value="TreeGrafter"/>
</dbReference>
<feature type="region of interest" description="Disordered" evidence="8">
    <location>
        <begin position="228"/>
        <end position="296"/>
    </location>
</feature>
<dbReference type="Gene3D" id="3.30.40.10">
    <property type="entry name" value="Zinc/RING finger domain, C3HC4 (zinc finger)"/>
    <property type="match status" value="1"/>
</dbReference>
<dbReference type="STRING" id="763406.A0A1E3NM20"/>
<dbReference type="InterPro" id="IPR011011">
    <property type="entry name" value="Znf_FYVE_PHD"/>
</dbReference>
<keyword evidence="4" id="KW-0862">Zinc</keyword>
<dbReference type="InterPro" id="IPR019787">
    <property type="entry name" value="Znf_PHD-finger"/>
</dbReference>
<gene>
    <name evidence="12" type="ORF">PICMEDRAFT_15113</name>
</gene>
<dbReference type="PANTHER" id="PTHR10694">
    <property type="entry name" value="LYSINE-SPECIFIC DEMETHYLASE"/>
    <property type="match status" value="1"/>
</dbReference>
<feature type="compositionally biased region" description="Basic residues" evidence="8">
    <location>
        <begin position="856"/>
        <end position="867"/>
    </location>
</feature>
<keyword evidence="3 7" id="KW-0863">Zinc-finger</keyword>
<dbReference type="GeneID" id="30177360"/>
<dbReference type="GO" id="GO:0005634">
    <property type="term" value="C:nucleus"/>
    <property type="evidence" value="ECO:0007669"/>
    <property type="project" value="UniProtKB-SubCell"/>
</dbReference>
<dbReference type="SMART" id="SM00558">
    <property type="entry name" value="JmjC"/>
    <property type="match status" value="1"/>
</dbReference>
<dbReference type="PANTHER" id="PTHR10694:SF33">
    <property type="entry name" value="LYSINE-SPECIFIC DEMETHYLASE 5"/>
    <property type="match status" value="1"/>
</dbReference>
<dbReference type="PROSITE" id="PS50016">
    <property type="entry name" value="ZF_PHD_2"/>
    <property type="match status" value="1"/>
</dbReference>
<keyword evidence="5" id="KW-0408">Iron</keyword>
<dbReference type="Pfam" id="PF00628">
    <property type="entry name" value="PHD"/>
    <property type="match status" value="1"/>
</dbReference>
<feature type="domain" description="PHD-type" evidence="9">
    <location>
        <begin position="306"/>
        <end position="356"/>
    </location>
</feature>
<dbReference type="SUPFAM" id="SSF51197">
    <property type="entry name" value="Clavaminate synthase-like"/>
    <property type="match status" value="1"/>
</dbReference>
<feature type="domain" description="JmjC" evidence="11">
    <location>
        <begin position="473"/>
        <end position="657"/>
    </location>
</feature>
<feature type="domain" description="JmjN" evidence="10">
    <location>
        <begin position="17"/>
        <end position="60"/>
    </location>
</feature>
<evidence type="ECO:0000313" key="12">
    <source>
        <dbReference type="EMBL" id="ODQ47116.1"/>
    </source>
</evidence>
<protein>
    <recommendedName>
        <fullName evidence="14">[Histone H3]-trimethyl-L-lysine(4) demethylase</fullName>
    </recommendedName>
</protein>
<evidence type="ECO:0000256" key="3">
    <source>
        <dbReference type="ARBA" id="ARBA00022771"/>
    </source>
</evidence>
<dbReference type="Pfam" id="PF02373">
    <property type="entry name" value="JmjC"/>
    <property type="match status" value="1"/>
</dbReference>
<evidence type="ECO:0000259" key="9">
    <source>
        <dbReference type="PROSITE" id="PS50016"/>
    </source>
</evidence>
<feature type="region of interest" description="Disordered" evidence="8">
    <location>
        <begin position="743"/>
        <end position="771"/>
    </location>
</feature>
<dbReference type="Gene3D" id="2.60.120.650">
    <property type="entry name" value="Cupin"/>
    <property type="match status" value="2"/>
</dbReference>
<evidence type="ECO:0008006" key="14">
    <source>
        <dbReference type="Google" id="ProtNLM"/>
    </source>
</evidence>
<dbReference type="InterPro" id="IPR001965">
    <property type="entry name" value="Znf_PHD"/>
</dbReference>
<dbReference type="InterPro" id="IPR019786">
    <property type="entry name" value="Zinc_finger_PHD-type_CS"/>
</dbReference>
<evidence type="ECO:0000259" key="11">
    <source>
        <dbReference type="PROSITE" id="PS51184"/>
    </source>
</evidence>
<dbReference type="PROSITE" id="PS01359">
    <property type="entry name" value="ZF_PHD_1"/>
    <property type="match status" value="1"/>
</dbReference>
<evidence type="ECO:0000256" key="4">
    <source>
        <dbReference type="ARBA" id="ARBA00022833"/>
    </source>
</evidence>
<accession>A0A1E3NM20</accession>
<dbReference type="RefSeq" id="XP_019018229.1">
    <property type="nucleotide sequence ID" value="XM_019160673.1"/>
</dbReference>
<dbReference type="InterPro" id="IPR003349">
    <property type="entry name" value="JmjN"/>
</dbReference>
<feature type="compositionally biased region" description="Acidic residues" evidence="8">
    <location>
        <begin position="755"/>
        <end position="771"/>
    </location>
</feature>
<comment type="subcellular location">
    <subcellularLocation>
        <location evidence="1">Nucleus</location>
    </subcellularLocation>
</comment>
<dbReference type="Pfam" id="PF02375">
    <property type="entry name" value="JmjN"/>
    <property type="match status" value="1"/>
</dbReference>
<dbReference type="Proteomes" id="UP000094455">
    <property type="component" value="Unassembled WGS sequence"/>
</dbReference>
<keyword evidence="2" id="KW-0479">Metal-binding</keyword>
<dbReference type="SUPFAM" id="SSF57903">
    <property type="entry name" value="FYVE/PHD zinc finger"/>
    <property type="match status" value="1"/>
</dbReference>
<dbReference type="GO" id="GO:0008270">
    <property type="term" value="F:zinc ion binding"/>
    <property type="evidence" value="ECO:0007669"/>
    <property type="project" value="UniProtKB-KW"/>
</dbReference>
<evidence type="ECO:0000256" key="5">
    <source>
        <dbReference type="ARBA" id="ARBA00023004"/>
    </source>
</evidence>
<organism evidence="12 13">
    <name type="scientific">Pichia membranifaciens NRRL Y-2026</name>
    <dbReference type="NCBI Taxonomy" id="763406"/>
    <lineage>
        <taxon>Eukaryota</taxon>
        <taxon>Fungi</taxon>
        <taxon>Dikarya</taxon>
        <taxon>Ascomycota</taxon>
        <taxon>Saccharomycotina</taxon>
        <taxon>Pichiomycetes</taxon>
        <taxon>Pichiales</taxon>
        <taxon>Pichiaceae</taxon>
        <taxon>Pichia</taxon>
    </lineage>
</organism>
<evidence type="ECO:0000256" key="6">
    <source>
        <dbReference type="ARBA" id="ARBA00023242"/>
    </source>
</evidence>
<evidence type="ECO:0000259" key="10">
    <source>
        <dbReference type="PROSITE" id="PS51183"/>
    </source>
</evidence>
<feature type="region of interest" description="Disordered" evidence="8">
    <location>
        <begin position="834"/>
        <end position="878"/>
    </location>
</feature>
<dbReference type="InterPro" id="IPR013083">
    <property type="entry name" value="Znf_RING/FYVE/PHD"/>
</dbReference>
<feature type="compositionally biased region" description="Low complexity" evidence="8">
    <location>
        <begin position="277"/>
        <end position="296"/>
    </location>
</feature>
<keyword evidence="6" id="KW-0539">Nucleus</keyword>
<evidence type="ECO:0000256" key="1">
    <source>
        <dbReference type="ARBA" id="ARBA00004123"/>
    </source>
</evidence>
<evidence type="ECO:0000256" key="7">
    <source>
        <dbReference type="PROSITE-ProRule" id="PRU00146"/>
    </source>
</evidence>
<dbReference type="OrthoDB" id="1678912at2759"/>